<accession>A0A6C0M2R1</accession>
<protein>
    <submittedName>
        <fullName evidence="2">Uncharacterized protein</fullName>
    </submittedName>
</protein>
<feature type="region of interest" description="Disordered" evidence="1">
    <location>
        <begin position="1"/>
        <end position="29"/>
    </location>
</feature>
<evidence type="ECO:0000313" key="2">
    <source>
        <dbReference type="EMBL" id="QHU35762.1"/>
    </source>
</evidence>
<proteinExistence type="predicted"/>
<name>A0A6C0M2R1_9ZZZZ</name>
<dbReference type="AlphaFoldDB" id="A0A6C0M2R1"/>
<feature type="compositionally biased region" description="Basic and acidic residues" evidence="1">
    <location>
        <begin position="1"/>
        <end position="20"/>
    </location>
</feature>
<organism evidence="2">
    <name type="scientific">viral metagenome</name>
    <dbReference type="NCBI Taxonomy" id="1070528"/>
    <lineage>
        <taxon>unclassified sequences</taxon>
        <taxon>metagenomes</taxon>
        <taxon>organismal metagenomes</taxon>
    </lineage>
</organism>
<reference evidence="2" key="1">
    <citation type="journal article" date="2020" name="Nature">
        <title>Giant virus diversity and host interactions through global metagenomics.</title>
        <authorList>
            <person name="Schulz F."/>
            <person name="Roux S."/>
            <person name="Paez-Espino D."/>
            <person name="Jungbluth S."/>
            <person name="Walsh D.A."/>
            <person name="Denef V.J."/>
            <person name="McMahon K.D."/>
            <person name="Konstantinidis K.T."/>
            <person name="Eloe-Fadrosh E.A."/>
            <person name="Kyrpides N.C."/>
            <person name="Woyke T."/>
        </authorList>
    </citation>
    <scope>NUCLEOTIDE SEQUENCE</scope>
    <source>
        <strain evidence="2">GVMAG-S-1035085-51</strain>
    </source>
</reference>
<evidence type="ECO:0000256" key="1">
    <source>
        <dbReference type="SAM" id="MobiDB-lite"/>
    </source>
</evidence>
<sequence length="132" mass="15772">MDRREELRQKLRSKINEKRQKQPSKQEIQRIKKDITKEYNEVMKDDRIKPEMISLYTDAMRAFPKANMPNPKVILDDAEHYKKEYGKYVLNIMTQAKTNGWGVEKIKDMLNNTYTRYMTNVLDLPSLPSFVK</sequence>
<dbReference type="EMBL" id="MN740611">
    <property type="protein sequence ID" value="QHU35762.1"/>
    <property type="molecule type" value="Genomic_DNA"/>
</dbReference>